<organism evidence="1 2">
    <name type="scientific">Moheibacter lacus</name>
    <dbReference type="NCBI Taxonomy" id="2745851"/>
    <lineage>
        <taxon>Bacteria</taxon>
        <taxon>Pseudomonadati</taxon>
        <taxon>Bacteroidota</taxon>
        <taxon>Flavobacteriia</taxon>
        <taxon>Flavobacteriales</taxon>
        <taxon>Weeksellaceae</taxon>
        <taxon>Moheibacter</taxon>
    </lineage>
</organism>
<dbReference type="Gene3D" id="3.40.50.1820">
    <property type="entry name" value="alpha/beta hydrolase"/>
    <property type="match status" value="1"/>
</dbReference>
<accession>A0A838ZTW9</accession>
<proteinExistence type="predicted"/>
<protein>
    <submittedName>
        <fullName evidence="1">Alpha/beta hydrolase</fullName>
    </submittedName>
</protein>
<sequence length="219" mass="25675">MKIYRISGLGANDQAFKWMNFPEGFEVVYLPWLTPEPKESLAHYAERMAEKVDTTEDFVLMGLSFGGIIVQEMNRFLHPKLNILISTVKSRNELPGFMKMSAHTQLHKLIPNHFFDSNKRVSYAMIRKFYDAKMPELDEFFEFRDPKYLHWAINEIVNWKNTVEMKNYVHYHGNKDVVFPFSKIQNAVEIDGGTHLMVMQKAKKLNELIKEKLVEIGNI</sequence>
<dbReference type="RefSeq" id="WP_182044035.1">
    <property type="nucleotide sequence ID" value="NZ_JACDZE010000004.1"/>
</dbReference>
<gene>
    <name evidence="1" type="ORF">HU137_11700</name>
</gene>
<dbReference type="AlphaFoldDB" id="A0A838ZTW9"/>
<keyword evidence="1" id="KW-0378">Hydrolase</keyword>
<evidence type="ECO:0000313" key="2">
    <source>
        <dbReference type="Proteomes" id="UP000552241"/>
    </source>
</evidence>
<dbReference type="EMBL" id="JACDZE010000004">
    <property type="protein sequence ID" value="MBA5630438.1"/>
    <property type="molecule type" value="Genomic_DNA"/>
</dbReference>
<keyword evidence="2" id="KW-1185">Reference proteome</keyword>
<reference evidence="1 2" key="1">
    <citation type="submission" date="2020-07" db="EMBL/GenBank/DDBJ databases">
        <title>Moheibacter lacus sp. nov., a member of the family Flavobacteriaceae isolated from freshwater lake sediment.</title>
        <authorList>
            <person name="Liu Y."/>
        </authorList>
    </citation>
    <scope>NUCLEOTIDE SEQUENCE [LARGE SCALE GENOMIC DNA]</scope>
    <source>
        <strain evidence="1 2">BDHS18</strain>
    </source>
</reference>
<name>A0A838ZTW9_9FLAO</name>
<dbReference type="GO" id="GO:0016787">
    <property type="term" value="F:hydrolase activity"/>
    <property type="evidence" value="ECO:0007669"/>
    <property type="project" value="UniProtKB-KW"/>
</dbReference>
<dbReference type="InterPro" id="IPR029058">
    <property type="entry name" value="AB_hydrolase_fold"/>
</dbReference>
<evidence type="ECO:0000313" key="1">
    <source>
        <dbReference type="EMBL" id="MBA5630438.1"/>
    </source>
</evidence>
<comment type="caution">
    <text evidence="1">The sequence shown here is derived from an EMBL/GenBank/DDBJ whole genome shotgun (WGS) entry which is preliminary data.</text>
</comment>
<dbReference type="SUPFAM" id="SSF53474">
    <property type="entry name" value="alpha/beta-Hydrolases"/>
    <property type="match status" value="1"/>
</dbReference>
<dbReference type="Proteomes" id="UP000552241">
    <property type="component" value="Unassembled WGS sequence"/>
</dbReference>